<accession>A0A485BE78</accession>
<evidence type="ECO:0000313" key="1">
    <source>
        <dbReference type="EMBL" id="VFS70392.1"/>
    </source>
</evidence>
<organism evidence="1 2">
    <name type="scientific">Kluyvera cryocrescens</name>
    <name type="common">Kluyvera citrophila</name>
    <dbReference type="NCBI Taxonomy" id="580"/>
    <lineage>
        <taxon>Bacteria</taxon>
        <taxon>Pseudomonadati</taxon>
        <taxon>Pseudomonadota</taxon>
        <taxon>Gammaproteobacteria</taxon>
        <taxon>Enterobacterales</taxon>
        <taxon>Enterobacteriaceae</taxon>
        <taxon>Kluyvera</taxon>
    </lineage>
</organism>
<dbReference type="EMBL" id="CAADJD010000021">
    <property type="protein sequence ID" value="VFS70392.1"/>
    <property type="molecule type" value="Genomic_DNA"/>
</dbReference>
<reference evidence="1 2" key="1">
    <citation type="submission" date="2019-03" db="EMBL/GenBank/DDBJ databases">
        <authorList>
            <consortium name="Pathogen Informatics"/>
        </authorList>
    </citation>
    <scope>NUCLEOTIDE SEQUENCE [LARGE SCALE GENOMIC DNA]</scope>
    <source>
        <strain evidence="1 2">NCTC12993</strain>
    </source>
</reference>
<gene>
    <name evidence="1" type="ORF">NCTC12993_04368</name>
</gene>
<dbReference type="Proteomes" id="UP000401081">
    <property type="component" value="Unassembled WGS sequence"/>
</dbReference>
<dbReference type="AlphaFoldDB" id="A0A485BE78"/>
<protein>
    <submittedName>
        <fullName evidence="1">Uncharacterized protein</fullName>
    </submittedName>
</protein>
<sequence length="62" mass="6636">MTQLNEGYTLLLRARNEASQAVRLMEIGMLDDAAKAVKLLSGEVAQAQKIIAAVSQSSDGRC</sequence>
<proteinExistence type="predicted"/>
<evidence type="ECO:0000313" key="2">
    <source>
        <dbReference type="Proteomes" id="UP000401081"/>
    </source>
</evidence>
<name>A0A485BE78_KLUCR</name>
<keyword evidence="2" id="KW-1185">Reference proteome</keyword>